<dbReference type="Proteomes" id="UP000316093">
    <property type="component" value="Chromosome"/>
</dbReference>
<keyword evidence="2" id="KW-1185">Reference proteome</keyword>
<evidence type="ECO:0000313" key="2">
    <source>
        <dbReference type="Proteomes" id="UP000316093"/>
    </source>
</evidence>
<dbReference type="SUPFAM" id="SSF48452">
    <property type="entry name" value="TPR-like"/>
    <property type="match status" value="1"/>
</dbReference>
<dbReference type="RefSeq" id="WP_139981336.1">
    <property type="nucleotide sequence ID" value="NZ_CP041046.1"/>
</dbReference>
<proteinExistence type="predicted"/>
<dbReference type="OrthoDB" id="9777400at2"/>
<dbReference type="InterPro" id="IPR011990">
    <property type="entry name" value="TPR-like_helical_dom_sf"/>
</dbReference>
<accession>A0A4Y5Z1I1</accession>
<protein>
    <recommendedName>
        <fullName evidence="3">Tetratricopeptide repeat protein</fullName>
    </recommendedName>
</protein>
<dbReference type="AlphaFoldDB" id="A0A4Y5Z1I1"/>
<dbReference type="EMBL" id="CP041046">
    <property type="protein sequence ID" value="QDE39132.1"/>
    <property type="molecule type" value="Genomic_DNA"/>
</dbReference>
<dbReference type="Gene3D" id="1.25.40.10">
    <property type="entry name" value="Tetratricopeptide repeat domain"/>
    <property type="match status" value="2"/>
</dbReference>
<name>A0A4Y5Z1I1_9GAMM</name>
<reference evidence="1 2" key="1">
    <citation type="submission" date="2019-06" db="EMBL/GenBank/DDBJ databases">
        <title>A complete genome sequence for Luteibacter pinisoli MAH-14.</title>
        <authorList>
            <person name="Baltrus D.A."/>
        </authorList>
    </citation>
    <scope>NUCLEOTIDE SEQUENCE [LARGE SCALE GENOMIC DNA]</scope>
    <source>
        <strain evidence="1 2">MAH-14</strain>
    </source>
</reference>
<evidence type="ECO:0008006" key="3">
    <source>
        <dbReference type="Google" id="ProtNLM"/>
    </source>
</evidence>
<sequence length="346" mass="37016">MRAFDTLRARLAAQPGDASRAVALAHAYIDYGRSTGDARYLGRAMAVLEPFMRTPAPPVPVSLAHATILQSRHDFLGARTELEATLRHDPDSAQGWLTLASVAMVQGDYATANHACVQLANAGGSFMGMACTSSLRSLDGHAKQAYALLGLIQDPGPDAPPDIHAWIEGLMADTALRMGQPDIADAHFRNALRWTPGDNFLLADYGESLLDQGRAADALALVIGDTQSDTSFLVRVRAEVALGDARAPADMRAMDGRFAAMEQRGDHLFLREQAAYLLHVHHDAAAALRLATLNWKTQRSPKDARIFLEAAIAAGQPQAATPVVEFARSSGMTDPSVDPLVAAVHP</sequence>
<dbReference type="Pfam" id="PF13432">
    <property type="entry name" value="TPR_16"/>
    <property type="match status" value="2"/>
</dbReference>
<organism evidence="1 2">
    <name type="scientific">Luteibacter pinisoli</name>
    <dbReference type="NCBI Taxonomy" id="2589080"/>
    <lineage>
        <taxon>Bacteria</taxon>
        <taxon>Pseudomonadati</taxon>
        <taxon>Pseudomonadota</taxon>
        <taxon>Gammaproteobacteria</taxon>
        <taxon>Lysobacterales</taxon>
        <taxon>Rhodanobacteraceae</taxon>
        <taxon>Luteibacter</taxon>
    </lineage>
</organism>
<gene>
    <name evidence="1" type="ORF">FIV34_07915</name>
</gene>
<evidence type="ECO:0000313" key="1">
    <source>
        <dbReference type="EMBL" id="QDE39132.1"/>
    </source>
</evidence>
<dbReference type="KEGG" id="lpy:FIV34_07915"/>